<accession>A0ABR4HY58</accession>
<dbReference type="Pfam" id="PF02953">
    <property type="entry name" value="zf-Tim10_DDP"/>
    <property type="match status" value="1"/>
</dbReference>
<comment type="domain">
    <text evidence="8">The twin CX3C motif contains 4 conserved Cys residues that form 2 disulfide bonds in the mitochondrial intermembrane space.</text>
</comment>
<evidence type="ECO:0000256" key="8">
    <source>
        <dbReference type="RuleBase" id="RU367043"/>
    </source>
</evidence>
<name>A0ABR4HY58_9EURO</name>
<dbReference type="Proteomes" id="UP001610334">
    <property type="component" value="Unassembled WGS sequence"/>
</dbReference>
<keyword evidence="3 8" id="KW-0999">Mitochondrion inner membrane</keyword>
<organism evidence="11 12">
    <name type="scientific">Aspergillus granulosus</name>
    <dbReference type="NCBI Taxonomy" id="176169"/>
    <lineage>
        <taxon>Eukaryota</taxon>
        <taxon>Fungi</taxon>
        <taxon>Dikarya</taxon>
        <taxon>Ascomycota</taxon>
        <taxon>Pezizomycotina</taxon>
        <taxon>Eurotiomycetes</taxon>
        <taxon>Eurotiomycetidae</taxon>
        <taxon>Eurotiales</taxon>
        <taxon>Aspergillaceae</taxon>
        <taxon>Aspergillus</taxon>
        <taxon>Aspergillus subgen. Nidulantes</taxon>
    </lineage>
</organism>
<evidence type="ECO:0000256" key="2">
    <source>
        <dbReference type="ARBA" id="ARBA00006720"/>
    </source>
</evidence>
<dbReference type="Gene3D" id="1.10.287.810">
    <property type="entry name" value="Mitochondrial import inner membrane translocase subunit tim13 like domains"/>
    <property type="match status" value="1"/>
</dbReference>
<keyword evidence="4 8" id="KW-0653">Protein transport</keyword>
<evidence type="ECO:0000256" key="3">
    <source>
        <dbReference type="ARBA" id="ARBA00022792"/>
    </source>
</evidence>
<keyword evidence="8" id="KW-0813">Transport</keyword>
<comment type="subunit">
    <text evidence="8">Heterohexamer.</text>
</comment>
<dbReference type="SUPFAM" id="SSF144122">
    <property type="entry name" value="Tim10-like"/>
    <property type="match status" value="1"/>
</dbReference>
<feature type="region of interest" description="Disordered" evidence="9">
    <location>
        <begin position="1"/>
        <end position="20"/>
    </location>
</feature>
<reference evidence="11 12" key="1">
    <citation type="submission" date="2024-07" db="EMBL/GenBank/DDBJ databases">
        <title>Section-level genome sequencing and comparative genomics of Aspergillus sections Usti and Cavernicolus.</title>
        <authorList>
            <consortium name="Lawrence Berkeley National Laboratory"/>
            <person name="Nybo J.L."/>
            <person name="Vesth T.C."/>
            <person name="Theobald S."/>
            <person name="Frisvad J.C."/>
            <person name="Larsen T.O."/>
            <person name="Kjaerboelling I."/>
            <person name="Rothschild-Mancinelli K."/>
            <person name="Lyhne E.K."/>
            <person name="Kogle M.E."/>
            <person name="Barry K."/>
            <person name="Clum A."/>
            <person name="Na H."/>
            <person name="Ledsgaard L."/>
            <person name="Lin J."/>
            <person name="Lipzen A."/>
            <person name="Kuo A."/>
            <person name="Riley R."/>
            <person name="Mondo S."/>
            <person name="Labutti K."/>
            <person name="Haridas S."/>
            <person name="Pangalinan J."/>
            <person name="Salamov A.A."/>
            <person name="Simmons B.A."/>
            <person name="Magnuson J.K."/>
            <person name="Chen J."/>
            <person name="Drula E."/>
            <person name="Henrissat B."/>
            <person name="Wiebenga A."/>
            <person name="Lubbers R.J."/>
            <person name="Gomes A.C."/>
            <person name="Makela M.R."/>
            <person name="Stajich J."/>
            <person name="Grigoriev I.V."/>
            <person name="Mortensen U.H."/>
            <person name="De Vries R.P."/>
            <person name="Baker S.E."/>
            <person name="Andersen M.R."/>
        </authorList>
    </citation>
    <scope>NUCLEOTIDE SEQUENCE [LARGE SCALE GENOMIC DNA]</scope>
    <source>
        <strain evidence="11 12">CBS 588.65</strain>
    </source>
</reference>
<dbReference type="EMBL" id="JBFXLT010000007">
    <property type="protein sequence ID" value="KAL2820365.1"/>
    <property type="molecule type" value="Genomic_DNA"/>
</dbReference>
<comment type="caution">
    <text evidence="11">The sequence shown here is derived from an EMBL/GenBank/DDBJ whole genome shotgun (WGS) entry which is preliminary data.</text>
</comment>
<evidence type="ECO:0000256" key="5">
    <source>
        <dbReference type="ARBA" id="ARBA00023010"/>
    </source>
</evidence>
<evidence type="ECO:0000259" key="10">
    <source>
        <dbReference type="Pfam" id="PF02953"/>
    </source>
</evidence>
<keyword evidence="12" id="KW-1185">Reference proteome</keyword>
<feature type="compositionally biased region" description="Low complexity" evidence="9">
    <location>
        <begin position="1"/>
        <end position="17"/>
    </location>
</feature>
<evidence type="ECO:0000256" key="9">
    <source>
        <dbReference type="SAM" id="MobiDB-lite"/>
    </source>
</evidence>
<evidence type="ECO:0000313" key="11">
    <source>
        <dbReference type="EMBL" id="KAL2820365.1"/>
    </source>
</evidence>
<comment type="function">
    <text evidence="8">Mitochondrial intermembrane chaperone that participates in the import and insertion of some multi-pass transmembrane proteins into the mitochondrial inner membrane. Also required for the transfer of beta-barrel precursors from the TOM complex to the sorting and assembly machinery (SAM complex) of the outer membrane. Acts as a chaperone-like protein that protects the hydrophobic precursors from aggregation and guide them through the mitochondrial intermembrane space.</text>
</comment>
<dbReference type="InterPro" id="IPR004217">
    <property type="entry name" value="Tim10-like"/>
</dbReference>
<feature type="domain" description="Tim10-like" evidence="10">
    <location>
        <begin position="28"/>
        <end position="88"/>
    </location>
</feature>
<keyword evidence="3 8" id="KW-0472">Membrane</keyword>
<evidence type="ECO:0000256" key="1">
    <source>
        <dbReference type="ARBA" id="ARBA00004137"/>
    </source>
</evidence>
<proteinExistence type="inferred from homology"/>
<comment type="subcellular location">
    <subcellularLocation>
        <location evidence="1 8">Mitochondrion inner membrane</location>
        <topology evidence="1 8">Peripheral membrane protein</topology>
        <orientation evidence="1 8">Intermembrane side</orientation>
    </subcellularLocation>
</comment>
<gene>
    <name evidence="11" type="ORF">BJX63DRAFT_380568</name>
</gene>
<sequence>MGLFGSSSTPAPATSSPEQQEIKTAIVKQLQAEAAMANARQLIGKVNEHCFDHCVPAPGATMTPGESSCLSSCMEKYISLWNVASKAYLNRAALERKNNGIDTIAMNSLATGGAAPTQSSL</sequence>
<evidence type="ECO:0000256" key="6">
    <source>
        <dbReference type="ARBA" id="ARBA00023157"/>
    </source>
</evidence>
<protein>
    <recommendedName>
        <fullName evidence="8">Mitochondrial import inner membrane translocase subunit</fullName>
    </recommendedName>
</protein>
<keyword evidence="5 8" id="KW-0811">Translocation</keyword>
<keyword evidence="7 8" id="KW-0143">Chaperone</keyword>
<comment type="similarity">
    <text evidence="2 8">Belongs to the small Tim family.</text>
</comment>
<keyword evidence="8" id="KW-0496">Mitochondrion</keyword>
<evidence type="ECO:0000256" key="4">
    <source>
        <dbReference type="ARBA" id="ARBA00022927"/>
    </source>
</evidence>
<keyword evidence="6 8" id="KW-1015">Disulfide bond</keyword>
<evidence type="ECO:0000313" key="12">
    <source>
        <dbReference type="Proteomes" id="UP001610334"/>
    </source>
</evidence>
<evidence type="ECO:0000256" key="7">
    <source>
        <dbReference type="ARBA" id="ARBA00023186"/>
    </source>
</evidence>
<dbReference type="InterPro" id="IPR035427">
    <property type="entry name" value="Tim10-like_dom_sf"/>
</dbReference>